<evidence type="ECO:0000313" key="1">
    <source>
        <dbReference type="EMBL" id="OIW10069.1"/>
    </source>
</evidence>
<gene>
    <name evidence="1" type="ORF">TanjilG_32809</name>
</gene>
<dbReference type="Proteomes" id="UP000188354">
    <property type="component" value="Chromosome LG06"/>
</dbReference>
<accession>A0A4P1RGK2</accession>
<reference evidence="1 2" key="1">
    <citation type="journal article" date="2017" name="Plant Biotechnol. J.">
        <title>A comprehensive draft genome sequence for lupin (Lupinus angustifolius), an emerging health food: insights into plant-microbe interactions and legume evolution.</title>
        <authorList>
            <person name="Hane J.K."/>
            <person name="Ming Y."/>
            <person name="Kamphuis L.G."/>
            <person name="Nelson M.N."/>
            <person name="Garg G."/>
            <person name="Atkins C.A."/>
            <person name="Bayer P.E."/>
            <person name="Bravo A."/>
            <person name="Bringans S."/>
            <person name="Cannon S."/>
            <person name="Edwards D."/>
            <person name="Foley R."/>
            <person name="Gao L.L."/>
            <person name="Harrison M.J."/>
            <person name="Huang W."/>
            <person name="Hurgobin B."/>
            <person name="Li S."/>
            <person name="Liu C.W."/>
            <person name="McGrath A."/>
            <person name="Morahan G."/>
            <person name="Murray J."/>
            <person name="Weller J."/>
            <person name="Jian J."/>
            <person name="Singh K.B."/>
        </authorList>
    </citation>
    <scope>NUCLEOTIDE SEQUENCE [LARGE SCALE GENOMIC DNA]</scope>
    <source>
        <strain evidence="2">cv. Tanjil</strain>
        <tissue evidence="1">Whole plant</tissue>
    </source>
</reference>
<dbReference type="AlphaFoldDB" id="A0A4P1RGK2"/>
<dbReference type="Gramene" id="OIW10069">
    <property type="protein sequence ID" value="OIW10069"/>
    <property type="gene ID" value="TanjilG_32809"/>
</dbReference>
<keyword evidence="2" id="KW-1185">Reference proteome</keyword>
<dbReference type="EMBL" id="CM007366">
    <property type="protein sequence ID" value="OIW10069.1"/>
    <property type="molecule type" value="Genomic_DNA"/>
</dbReference>
<sequence length="110" mass="13176">MPKCRCEVQCCGDVFYDVRNHRMEDRVIVFLRGLNDSYAGVRSQIMIMDPLSKKGKCMDNNWNLRPWLCQTIGEREAILEEAKVQENHLCQLVLKRQFKWFRKRLVEQEL</sequence>
<protein>
    <submittedName>
        <fullName evidence="1">Uncharacterized protein</fullName>
    </submittedName>
</protein>
<evidence type="ECO:0000313" key="2">
    <source>
        <dbReference type="Proteomes" id="UP000188354"/>
    </source>
</evidence>
<proteinExistence type="predicted"/>
<name>A0A4P1RGK2_LUPAN</name>
<organism evidence="1 2">
    <name type="scientific">Lupinus angustifolius</name>
    <name type="common">Narrow-leaved blue lupine</name>
    <dbReference type="NCBI Taxonomy" id="3871"/>
    <lineage>
        <taxon>Eukaryota</taxon>
        <taxon>Viridiplantae</taxon>
        <taxon>Streptophyta</taxon>
        <taxon>Embryophyta</taxon>
        <taxon>Tracheophyta</taxon>
        <taxon>Spermatophyta</taxon>
        <taxon>Magnoliopsida</taxon>
        <taxon>eudicotyledons</taxon>
        <taxon>Gunneridae</taxon>
        <taxon>Pentapetalae</taxon>
        <taxon>rosids</taxon>
        <taxon>fabids</taxon>
        <taxon>Fabales</taxon>
        <taxon>Fabaceae</taxon>
        <taxon>Papilionoideae</taxon>
        <taxon>50 kb inversion clade</taxon>
        <taxon>genistoids sensu lato</taxon>
        <taxon>core genistoids</taxon>
        <taxon>Genisteae</taxon>
        <taxon>Lupinus</taxon>
    </lineage>
</organism>